<feature type="non-terminal residue" evidence="5">
    <location>
        <position position="1"/>
    </location>
</feature>
<dbReference type="SUPFAM" id="SSF57414">
    <property type="entry name" value="Hairpin loop containing domain-like"/>
    <property type="match status" value="3"/>
</dbReference>
<dbReference type="GO" id="GO:0047961">
    <property type="term" value="F:glycine N-acyltransferase activity"/>
    <property type="evidence" value="ECO:0007669"/>
    <property type="project" value="InterPro"/>
</dbReference>
<feature type="domain" description="Apple" evidence="3">
    <location>
        <begin position="643"/>
        <end position="727"/>
    </location>
</feature>
<dbReference type="CDD" id="cd01099">
    <property type="entry name" value="PAN_AP_HGF"/>
    <property type="match status" value="2"/>
</dbReference>
<dbReference type="GO" id="GO:0005739">
    <property type="term" value="C:mitochondrion"/>
    <property type="evidence" value="ECO:0007669"/>
    <property type="project" value="InterPro"/>
</dbReference>
<dbReference type="SUPFAM" id="SSF55729">
    <property type="entry name" value="Acyl-CoA N-acyltransferases (Nat)"/>
    <property type="match status" value="1"/>
</dbReference>
<reference evidence="5 6" key="1">
    <citation type="submission" date="2015-01" db="EMBL/GenBank/DDBJ databases">
        <title>Evolution of Trichinella species and genotypes.</title>
        <authorList>
            <person name="Korhonen P.K."/>
            <person name="Edoardo P."/>
            <person name="Giuseppe L.R."/>
            <person name="Gasser R.B."/>
        </authorList>
    </citation>
    <scope>NUCLEOTIDE SEQUENCE [LARGE SCALE GENOMIC DNA]</scope>
    <source>
        <strain evidence="5">ISS37</strain>
    </source>
</reference>
<dbReference type="InterPro" id="IPR003609">
    <property type="entry name" value="Pan_app"/>
</dbReference>
<dbReference type="EMBL" id="JYDL01000085">
    <property type="protein sequence ID" value="KRX17606.1"/>
    <property type="molecule type" value="Genomic_DNA"/>
</dbReference>
<dbReference type="SMART" id="SM00473">
    <property type="entry name" value="PAN_AP"/>
    <property type="match status" value="5"/>
</dbReference>
<dbReference type="PANTHER" id="PTHR15298:SF1">
    <property type="entry name" value="GLYCINE N-ACYLTRANSFERASE-LIKE PROTEIN"/>
    <property type="match status" value="1"/>
</dbReference>
<dbReference type="AlphaFoldDB" id="A0A0V0RSZ9"/>
<evidence type="ECO:0000259" key="4">
    <source>
        <dbReference type="PROSITE" id="PS51186"/>
    </source>
</evidence>
<dbReference type="InterPro" id="IPR016181">
    <property type="entry name" value="Acyl_CoA_acyltransferase"/>
</dbReference>
<comment type="caution">
    <text evidence="5">The sequence shown here is derived from an EMBL/GenBank/DDBJ whole genome shotgun (WGS) entry which is preliminary data.</text>
</comment>
<name>A0A0V0RSZ9_9BILA</name>
<keyword evidence="1" id="KW-0808">Transferase</keyword>
<evidence type="ECO:0000313" key="5">
    <source>
        <dbReference type="EMBL" id="KRX17606.1"/>
    </source>
</evidence>
<protein>
    <recommendedName>
        <fullName evidence="1">Glycine N-acyltransferase-like protein</fullName>
        <ecNumber evidence="1">2.3.1.-</ecNumber>
    </recommendedName>
</protein>
<evidence type="ECO:0000313" key="6">
    <source>
        <dbReference type="Proteomes" id="UP000054630"/>
    </source>
</evidence>
<dbReference type="InterPro" id="IPR010313">
    <property type="entry name" value="Glycine_N-acyltransferase"/>
</dbReference>
<dbReference type="PROSITE" id="PS51186">
    <property type="entry name" value="GNAT"/>
    <property type="match status" value="1"/>
</dbReference>
<feature type="compositionally biased region" description="Low complexity" evidence="2">
    <location>
        <begin position="985"/>
        <end position="1000"/>
    </location>
</feature>
<dbReference type="Gene3D" id="3.50.4.10">
    <property type="entry name" value="Hepatocyte Growth Factor"/>
    <property type="match status" value="3"/>
</dbReference>
<feature type="domain" description="Apple" evidence="3">
    <location>
        <begin position="802"/>
        <end position="885"/>
    </location>
</feature>
<feature type="region of interest" description="Disordered" evidence="2">
    <location>
        <begin position="972"/>
        <end position="1012"/>
    </location>
</feature>
<dbReference type="Pfam" id="PF08445">
    <property type="entry name" value="FR47"/>
    <property type="match status" value="1"/>
</dbReference>
<dbReference type="InterPro" id="IPR000182">
    <property type="entry name" value="GNAT_dom"/>
</dbReference>
<dbReference type="PROSITE" id="PS50948">
    <property type="entry name" value="PAN"/>
    <property type="match status" value="2"/>
</dbReference>
<dbReference type="Gene3D" id="3.40.630.30">
    <property type="match status" value="1"/>
</dbReference>
<evidence type="ECO:0000259" key="3">
    <source>
        <dbReference type="PROSITE" id="PS50948"/>
    </source>
</evidence>
<dbReference type="PANTHER" id="PTHR15298">
    <property type="entry name" value="L-COA N-ACYLTRANSFERASE-RELATED"/>
    <property type="match status" value="1"/>
</dbReference>
<organism evidence="5 6">
    <name type="scientific">Trichinella nelsoni</name>
    <dbReference type="NCBI Taxonomy" id="6336"/>
    <lineage>
        <taxon>Eukaryota</taxon>
        <taxon>Metazoa</taxon>
        <taxon>Ecdysozoa</taxon>
        <taxon>Nematoda</taxon>
        <taxon>Enoplea</taxon>
        <taxon>Dorylaimia</taxon>
        <taxon>Trichinellida</taxon>
        <taxon>Trichinellidae</taxon>
        <taxon>Trichinella</taxon>
    </lineage>
</organism>
<evidence type="ECO:0000256" key="2">
    <source>
        <dbReference type="SAM" id="MobiDB-lite"/>
    </source>
</evidence>
<accession>A0A0V0RSZ9</accession>
<keyword evidence="1" id="KW-0012">Acyltransferase</keyword>
<dbReference type="OrthoDB" id="5869676at2759"/>
<proteinExistence type="inferred from homology"/>
<dbReference type="Pfam" id="PF00024">
    <property type="entry name" value="PAN_1"/>
    <property type="match status" value="2"/>
</dbReference>
<dbReference type="EC" id="2.3.1.-" evidence="1"/>
<sequence length="1137" mass="127681">LSPMHLLTEADFGSALRFTQAHLPRSIVVHHWLLLRDQEDVSSVQHTSSNSLCYADRWPNPTALFVIDFCKFASHERYPFAAFFSSQLEKPGGVLEFLEAVEAKHGFTENNGFVLGSLPVEWLPVFKAVFERGEFTFDKWSQLKLFHLPESHRPSLHQAVADLQLDEQFCLDTLRVEDAQLVNDCWPHRFEGSLALIEKRISRYPNVCIRRRHDLKLAAFVLCDSEYAFLTHLWVFPEFRRLGLATKLEMVIAQKLFNIGFIPYKHIVQTNQPAIIMTKKSPFWKNAGFLVNWLHLKQQVDLYSFMALDLEERKRNIKTNSTVSLGVFCAAFIAVYTLLVDCADQSLIYDVHPISELRKTDFLFFGVVSDVDLLEDCVRLCYKGTFCRSAIFDPVAKQCKFGYAALDACGDDKEKKMTSPRIAEDISIPLIVTCIFCPGQPRALDPISTAPLEDQAKNASLLSSGLNAAENSGSSLMYSISEDPSVVDRSSGILKTVNIPEMKTKRVKPAVVAEKSATHNSTMEKCFTDLGQQAVVKSAYLVYRGYSLTDCQCSCAQAWLGSIGVCSSIQYYPERQECVLNRISAVGSSDVPFGDDLIEVRTMTTSLYEFTCKSDRRRLFKYLFESCSESRVLNSESKWKVECHDIVVGHSLKGAAAALERDVSIEECRCLCFGSVKNEKFNFVCRSASYFPKERNCILNVYDRWQRPDLFKQEADFSSVMYLDASCEGKKLAQLTARCAAVKEEDVTETVKHTLSRSNLDNVGVKVDEKDENQKAEFLAEPLTPKPTLEISVPPGEYTDSCFLEISGYALSGSVEHSKSHMTLEECKCMCVDSERLYSFRCLSLMYIWDTGTCWLNKFNRAQRPRQFSKITFSPDRFSYFDYLCTEKGNRGQKYVEQCATQQLSQDIPRPGFIQGQDVIAKKVKAAAPSVEVSHASPNAVQSEPMAKPVMSDISSSVPVIENETKRKIVADNAIMEVRRSEPGASSSSSSSSSSAASPSTTKFEDKQSTTVATEVPLPGEESLTTAKFDVAEYAGGSCTYSAFFDAEFNGRQLIEKFLVQEPLHCFVECAKRNCRSANLSVFLGKFKHCYLYADSAVEYPFTNMITFRKSSVYFEGISCAKRPTANYTSLDDASVA</sequence>
<feature type="non-terminal residue" evidence="5">
    <location>
        <position position="1137"/>
    </location>
</feature>
<evidence type="ECO:0000256" key="1">
    <source>
        <dbReference type="RuleBase" id="RU368002"/>
    </source>
</evidence>
<dbReference type="Proteomes" id="UP000054630">
    <property type="component" value="Unassembled WGS sequence"/>
</dbReference>
<dbReference type="InterPro" id="IPR013653">
    <property type="entry name" value="GCN5-like_dom"/>
</dbReference>
<gene>
    <name evidence="5" type="ORF">T07_1002</name>
</gene>
<keyword evidence="6" id="KW-1185">Reference proteome</keyword>
<comment type="similarity">
    <text evidence="1">Belongs to the glycine N-acyltransferase family.</text>
</comment>
<feature type="domain" description="N-acetyltransferase" evidence="4">
    <location>
        <begin position="169"/>
        <end position="311"/>
    </location>
</feature>